<feature type="coiled-coil region" evidence="6">
    <location>
        <begin position="613"/>
        <end position="650"/>
    </location>
</feature>
<dbReference type="SUPFAM" id="SSF47384">
    <property type="entry name" value="Homodimeric domain of signal transducing histidine kinase"/>
    <property type="match status" value="1"/>
</dbReference>
<comment type="caution">
    <text evidence="9">The sequence shown here is derived from an EMBL/GenBank/DDBJ whole genome shotgun (WGS) entry which is preliminary data.</text>
</comment>
<dbReference type="PROSITE" id="PS50109">
    <property type="entry name" value="HIS_KIN"/>
    <property type="match status" value="1"/>
</dbReference>
<dbReference type="Proteomes" id="UP001500552">
    <property type="component" value="Unassembled WGS sequence"/>
</dbReference>
<dbReference type="SMART" id="SM00091">
    <property type="entry name" value="PAS"/>
    <property type="match status" value="5"/>
</dbReference>
<dbReference type="Gene3D" id="3.30.565.10">
    <property type="entry name" value="Histidine kinase-like ATPase, C-terminal domain"/>
    <property type="match status" value="1"/>
</dbReference>
<keyword evidence="6" id="KW-0175">Coiled coil</keyword>
<sequence length="1024" mass="116914">MTKAASLPQEMLRVFENIPDLYLILSPDFTILTASEPYLRATRKERRHIQGKQLFDVYPDNPAATETNGMGNLRQSLEWVLQNRQPHPMPIQRYDVTQPEQPVHFERKYWRPSNTPVLDGNGDIWYIIHRVEDVTELVMAHEQLGRQQEQHTAEEKLSNSAIAAAQTLSDLEREKVRNILMDAPALICLFEGPQHVFRLVNPLYQQLVGERPLLGKPIAEAMPELAGQPIFGLLDKVYRTGESFYANEMIVQLDHNNTGGLGNNYYNFIYQPTHDLQGKIDGIMVFAYEVTALVKSRQEVEQREQALQELNERLSAANEALREAYEELSETQLALRNLNQELEERVSARTRELERAKAETEIQRNHLYDLFMQAPAPICILDGKDLTYELVNPAYQQLLPGRRLLGNSMISEALSELVNQPLATMLEHVYQTGETVAGREELIPVARYEGAPLEDRYFNFTLQARRNEQGEVDGIIILAHEVTDQVAARQAVEQSANQLQLITDALPVLIGYLDKEEKYRFANRAYEDWFDTDPKNLLGRPVREVVGEKAYQGVKHYIERALAGERLDFESRMPYREDFVKYIRTSYVPDIREGKVAGFFTLVNDITEQVEIRQQIEEREREARALAGELKAANEDLSKSVKAYKRLSKQQQQLVALVENSSDFIGLATPEGRGIYINKSGLELVGLEKSQIEEVEILDFFHEEDKPFVEEVILPTLLEKDRWVGEYHLRHFQTGESIPIYYNCFSIREPVTGELLGLATIIIDITKTKKQEAELQELTTKLAGTNEELREANAQLIRTNVDLDNFIYAASHDLKAPISNIEGLMHILFDSLPPQAMAKEGLEDVRGMIEDSIDRFKRTIEHLTEVTKLQKENNQDAVLVDLQEVIRDVRLDLSTQLEEAGAQLEIDVARCPGIRLTEKNLRSVVYNLISNAVKYRSPERTPQILIHCRTEGEFAVLSVRDNGLGMNLSRSHKLFTMFGRLHDHVEGTGIGLYMVKKIVENAGGRIEVDSQVGKGTTFTVYFRN</sequence>
<dbReference type="InterPro" id="IPR003661">
    <property type="entry name" value="HisK_dim/P_dom"/>
</dbReference>
<dbReference type="RefSeq" id="WP_345156567.1">
    <property type="nucleotide sequence ID" value="NZ_BAABHC010000002.1"/>
</dbReference>
<keyword evidence="10" id="KW-1185">Reference proteome</keyword>
<feature type="domain" description="PAS" evidence="8">
    <location>
        <begin position="495"/>
        <end position="565"/>
    </location>
</feature>
<evidence type="ECO:0000256" key="5">
    <source>
        <dbReference type="ARBA" id="ARBA00022777"/>
    </source>
</evidence>
<evidence type="ECO:0000256" key="1">
    <source>
        <dbReference type="ARBA" id="ARBA00000085"/>
    </source>
</evidence>
<dbReference type="CDD" id="cd00130">
    <property type="entry name" value="PAS"/>
    <property type="match status" value="2"/>
</dbReference>
<feature type="coiled-coil region" evidence="6">
    <location>
        <begin position="293"/>
        <end position="359"/>
    </location>
</feature>
<reference evidence="10" key="1">
    <citation type="journal article" date="2019" name="Int. J. Syst. Evol. Microbiol.">
        <title>The Global Catalogue of Microorganisms (GCM) 10K type strain sequencing project: providing services to taxonomists for standard genome sequencing and annotation.</title>
        <authorList>
            <consortium name="The Broad Institute Genomics Platform"/>
            <consortium name="The Broad Institute Genome Sequencing Center for Infectious Disease"/>
            <person name="Wu L."/>
            <person name="Ma J."/>
        </authorList>
    </citation>
    <scope>NUCLEOTIDE SEQUENCE [LARGE SCALE GENOMIC DNA]</scope>
    <source>
        <strain evidence="10">JCM 17926</strain>
    </source>
</reference>
<evidence type="ECO:0000256" key="2">
    <source>
        <dbReference type="ARBA" id="ARBA00012438"/>
    </source>
</evidence>
<dbReference type="CDD" id="cd00082">
    <property type="entry name" value="HisKA"/>
    <property type="match status" value="1"/>
</dbReference>
<evidence type="ECO:0000259" key="8">
    <source>
        <dbReference type="PROSITE" id="PS50112"/>
    </source>
</evidence>
<evidence type="ECO:0000313" key="9">
    <source>
        <dbReference type="EMBL" id="GAA4424761.1"/>
    </source>
</evidence>
<dbReference type="EC" id="2.7.13.3" evidence="2"/>
<dbReference type="InterPro" id="IPR036890">
    <property type="entry name" value="HATPase_C_sf"/>
</dbReference>
<protein>
    <recommendedName>
        <fullName evidence="2">histidine kinase</fullName>
        <ecNumber evidence="2">2.7.13.3</ecNumber>
    </recommendedName>
</protein>
<keyword evidence="4" id="KW-0808">Transferase</keyword>
<proteinExistence type="predicted"/>
<dbReference type="PANTHER" id="PTHR43304:SF1">
    <property type="entry name" value="PAC DOMAIN-CONTAINING PROTEIN"/>
    <property type="match status" value="1"/>
</dbReference>
<dbReference type="InterPro" id="IPR003594">
    <property type="entry name" value="HATPase_dom"/>
</dbReference>
<gene>
    <name evidence="9" type="ORF">GCM10023188_04950</name>
</gene>
<dbReference type="SUPFAM" id="SSF55785">
    <property type="entry name" value="PYP-like sensor domain (PAS domain)"/>
    <property type="match status" value="4"/>
</dbReference>
<dbReference type="PROSITE" id="PS50112">
    <property type="entry name" value="PAS"/>
    <property type="match status" value="2"/>
</dbReference>
<dbReference type="Pfam" id="PF02518">
    <property type="entry name" value="HATPase_c"/>
    <property type="match status" value="1"/>
</dbReference>
<dbReference type="SMART" id="SM00387">
    <property type="entry name" value="HATPase_c"/>
    <property type="match status" value="1"/>
</dbReference>
<keyword evidence="5" id="KW-0418">Kinase</keyword>
<dbReference type="Gene3D" id="1.10.287.130">
    <property type="match status" value="1"/>
</dbReference>
<dbReference type="NCBIfam" id="TIGR00229">
    <property type="entry name" value="sensory_box"/>
    <property type="match status" value="2"/>
</dbReference>
<keyword evidence="3" id="KW-0597">Phosphoprotein</keyword>
<organism evidence="9 10">
    <name type="scientific">Pontibacter saemangeumensis</name>
    <dbReference type="NCBI Taxonomy" id="1084525"/>
    <lineage>
        <taxon>Bacteria</taxon>
        <taxon>Pseudomonadati</taxon>
        <taxon>Bacteroidota</taxon>
        <taxon>Cytophagia</taxon>
        <taxon>Cytophagales</taxon>
        <taxon>Hymenobacteraceae</taxon>
        <taxon>Pontibacter</taxon>
    </lineage>
</organism>
<dbReference type="Pfam" id="PF13426">
    <property type="entry name" value="PAS_9"/>
    <property type="match status" value="1"/>
</dbReference>
<dbReference type="InterPro" id="IPR000014">
    <property type="entry name" value="PAS"/>
</dbReference>
<dbReference type="InterPro" id="IPR052162">
    <property type="entry name" value="Sensor_kinase/Photoreceptor"/>
</dbReference>
<dbReference type="Gene3D" id="3.30.450.20">
    <property type="entry name" value="PAS domain"/>
    <property type="match status" value="5"/>
</dbReference>
<evidence type="ECO:0000259" key="7">
    <source>
        <dbReference type="PROSITE" id="PS50109"/>
    </source>
</evidence>
<comment type="catalytic activity">
    <reaction evidence="1">
        <text>ATP + protein L-histidine = ADP + protein N-phospho-L-histidine.</text>
        <dbReference type="EC" id="2.7.13.3"/>
    </reaction>
</comment>
<dbReference type="InterPro" id="IPR004358">
    <property type="entry name" value="Sig_transdc_His_kin-like_C"/>
</dbReference>
<evidence type="ECO:0000256" key="4">
    <source>
        <dbReference type="ARBA" id="ARBA00022679"/>
    </source>
</evidence>
<dbReference type="InterPro" id="IPR036097">
    <property type="entry name" value="HisK_dim/P_sf"/>
</dbReference>
<evidence type="ECO:0000256" key="6">
    <source>
        <dbReference type="SAM" id="Coils"/>
    </source>
</evidence>
<dbReference type="EMBL" id="BAABHC010000002">
    <property type="protein sequence ID" value="GAA4424761.1"/>
    <property type="molecule type" value="Genomic_DNA"/>
</dbReference>
<feature type="domain" description="Histidine kinase" evidence="7">
    <location>
        <begin position="809"/>
        <end position="1024"/>
    </location>
</feature>
<dbReference type="InterPro" id="IPR005467">
    <property type="entry name" value="His_kinase_dom"/>
</dbReference>
<dbReference type="PRINTS" id="PR00344">
    <property type="entry name" value="BCTRLSENSOR"/>
</dbReference>
<dbReference type="SUPFAM" id="SSF55874">
    <property type="entry name" value="ATPase domain of HSP90 chaperone/DNA topoisomerase II/histidine kinase"/>
    <property type="match status" value="1"/>
</dbReference>
<accession>A0ABP8L8A2</accession>
<evidence type="ECO:0000313" key="10">
    <source>
        <dbReference type="Proteomes" id="UP001500552"/>
    </source>
</evidence>
<dbReference type="PANTHER" id="PTHR43304">
    <property type="entry name" value="PHYTOCHROME-LIKE PROTEIN CPH1"/>
    <property type="match status" value="1"/>
</dbReference>
<feature type="domain" description="PAS" evidence="8">
    <location>
        <begin position="650"/>
        <end position="721"/>
    </location>
</feature>
<dbReference type="InterPro" id="IPR013656">
    <property type="entry name" value="PAS_4"/>
</dbReference>
<evidence type="ECO:0000256" key="3">
    <source>
        <dbReference type="ARBA" id="ARBA00022553"/>
    </source>
</evidence>
<dbReference type="SMART" id="SM00388">
    <property type="entry name" value="HisKA"/>
    <property type="match status" value="1"/>
</dbReference>
<feature type="coiled-coil region" evidence="6">
    <location>
        <begin position="768"/>
        <end position="795"/>
    </location>
</feature>
<dbReference type="InterPro" id="IPR035965">
    <property type="entry name" value="PAS-like_dom_sf"/>
</dbReference>
<name>A0ABP8L8A2_9BACT</name>
<dbReference type="Pfam" id="PF08448">
    <property type="entry name" value="PAS_4"/>
    <property type="match status" value="4"/>
</dbReference>